<evidence type="ECO:0000313" key="2">
    <source>
        <dbReference type="Proteomes" id="UP000282674"/>
    </source>
</evidence>
<protein>
    <submittedName>
        <fullName evidence="1">Uncharacterized protein</fullName>
    </submittedName>
</protein>
<name>A0A3M2MBU9_9ACTN</name>
<dbReference type="AlphaFoldDB" id="A0A3M2MBU9"/>
<accession>A0A3M2MBU9</accession>
<keyword evidence="2" id="KW-1185">Reference proteome</keyword>
<evidence type="ECO:0000313" key="1">
    <source>
        <dbReference type="EMBL" id="RMI44668.1"/>
    </source>
</evidence>
<comment type="caution">
    <text evidence="1">The sequence shown here is derived from an EMBL/GenBank/DDBJ whole genome shotgun (WGS) entry which is preliminary data.</text>
</comment>
<gene>
    <name evidence="1" type="ORF">EBO15_11960</name>
</gene>
<proteinExistence type="predicted"/>
<dbReference type="Proteomes" id="UP000282674">
    <property type="component" value="Unassembled WGS sequence"/>
</dbReference>
<dbReference type="EMBL" id="RFFG01000017">
    <property type="protein sequence ID" value="RMI44668.1"/>
    <property type="molecule type" value="Genomic_DNA"/>
</dbReference>
<dbReference type="RefSeq" id="WP_122194420.1">
    <property type="nucleotide sequence ID" value="NZ_JBHSKC010000009.1"/>
</dbReference>
<sequence length="98" mass="10006">MSDPLEGLADALAARGLSTKFIPDADGAPGESLLVRIRGVPSIGDTIRLIEGRMVDSVGADLGAADEADAVAATIALRMATPARFADHIRANPPRGAT</sequence>
<reference evidence="1 2" key="1">
    <citation type="submission" date="2018-10" db="EMBL/GenBank/DDBJ databases">
        <title>Isolation from soil.</title>
        <authorList>
            <person name="Hu J."/>
        </authorList>
    </citation>
    <scope>NUCLEOTIDE SEQUENCE [LARGE SCALE GENOMIC DNA]</scope>
    <source>
        <strain evidence="1 2">NEAU-Ht49</strain>
    </source>
</reference>
<organism evidence="1 2">
    <name type="scientific">Actinomadura harenae</name>
    <dbReference type="NCBI Taxonomy" id="2483351"/>
    <lineage>
        <taxon>Bacteria</taxon>
        <taxon>Bacillati</taxon>
        <taxon>Actinomycetota</taxon>
        <taxon>Actinomycetes</taxon>
        <taxon>Streptosporangiales</taxon>
        <taxon>Thermomonosporaceae</taxon>
        <taxon>Actinomadura</taxon>
    </lineage>
</organism>